<dbReference type="EMBL" id="JBJUIK010000002">
    <property type="protein sequence ID" value="KAL3534622.1"/>
    <property type="molecule type" value="Genomic_DNA"/>
</dbReference>
<protein>
    <submittedName>
        <fullName evidence="2">Uncharacterized protein</fullName>
    </submittedName>
</protein>
<accession>A0ABD3ATS4</accession>
<feature type="chain" id="PRO_5044850712" evidence="1">
    <location>
        <begin position="31"/>
        <end position="138"/>
    </location>
</feature>
<evidence type="ECO:0000256" key="1">
    <source>
        <dbReference type="SAM" id="SignalP"/>
    </source>
</evidence>
<reference evidence="2 3" key="1">
    <citation type="submission" date="2024-11" db="EMBL/GenBank/DDBJ databases">
        <title>A near-complete genome assembly of Cinchona calisaya.</title>
        <authorList>
            <person name="Lian D.C."/>
            <person name="Zhao X.W."/>
            <person name="Wei L."/>
        </authorList>
    </citation>
    <scope>NUCLEOTIDE SEQUENCE [LARGE SCALE GENOMIC DNA]</scope>
    <source>
        <tissue evidence="2">Nenye</tissue>
    </source>
</reference>
<comment type="caution">
    <text evidence="2">The sequence shown here is derived from an EMBL/GenBank/DDBJ whole genome shotgun (WGS) entry which is preliminary data.</text>
</comment>
<proteinExistence type="predicted"/>
<dbReference type="AlphaFoldDB" id="A0ABD3ATS4"/>
<organism evidence="2 3">
    <name type="scientific">Cinchona calisaya</name>
    <dbReference type="NCBI Taxonomy" id="153742"/>
    <lineage>
        <taxon>Eukaryota</taxon>
        <taxon>Viridiplantae</taxon>
        <taxon>Streptophyta</taxon>
        <taxon>Embryophyta</taxon>
        <taxon>Tracheophyta</taxon>
        <taxon>Spermatophyta</taxon>
        <taxon>Magnoliopsida</taxon>
        <taxon>eudicotyledons</taxon>
        <taxon>Gunneridae</taxon>
        <taxon>Pentapetalae</taxon>
        <taxon>asterids</taxon>
        <taxon>lamiids</taxon>
        <taxon>Gentianales</taxon>
        <taxon>Rubiaceae</taxon>
        <taxon>Cinchonoideae</taxon>
        <taxon>Cinchoneae</taxon>
        <taxon>Cinchona</taxon>
    </lineage>
</organism>
<gene>
    <name evidence="2" type="ORF">ACH5RR_003083</name>
</gene>
<dbReference type="Proteomes" id="UP001630127">
    <property type="component" value="Unassembled WGS sequence"/>
</dbReference>
<evidence type="ECO:0000313" key="3">
    <source>
        <dbReference type="Proteomes" id="UP001630127"/>
    </source>
</evidence>
<evidence type="ECO:0000313" key="2">
    <source>
        <dbReference type="EMBL" id="KAL3534622.1"/>
    </source>
</evidence>
<keyword evidence="1" id="KW-0732">Signal</keyword>
<feature type="signal peptide" evidence="1">
    <location>
        <begin position="1"/>
        <end position="30"/>
    </location>
</feature>
<keyword evidence="3" id="KW-1185">Reference proteome</keyword>
<sequence>MASKKQFLPLVLSTLMLILLFVNCMASSSADNLAEAHQHFLERCLVRAFDDQSSLKQNPATKRVASAREELDSIFCRDTFRVIEIQFKLDGFLPNEYIKALENVPKFKNNEAALNGFLCLLDPHNNYRGIPCPSHDRY</sequence>
<name>A0ABD3ATS4_9GENT</name>